<dbReference type="SUPFAM" id="SSF88659">
    <property type="entry name" value="Sigma3 and sigma4 domains of RNA polymerase sigma factors"/>
    <property type="match status" value="1"/>
</dbReference>
<dbReference type="InterPro" id="IPR036388">
    <property type="entry name" value="WH-like_DNA-bd_sf"/>
</dbReference>
<dbReference type="Gene3D" id="1.10.1740.10">
    <property type="match status" value="1"/>
</dbReference>
<gene>
    <name evidence="7" type="ORF">N4264_03435</name>
</gene>
<dbReference type="InterPro" id="IPR007627">
    <property type="entry name" value="RNA_pol_sigma70_r2"/>
</dbReference>
<keyword evidence="3" id="KW-0731">Sigma factor</keyword>
<keyword evidence="4" id="KW-0804">Transcription</keyword>
<keyword evidence="2" id="KW-0805">Transcription regulation</keyword>
<evidence type="ECO:0000256" key="4">
    <source>
        <dbReference type="ARBA" id="ARBA00023163"/>
    </source>
</evidence>
<evidence type="ECO:0000256" key="2">
    <source>
        <dbReference type="ARBA" id="ARBA00023015"/>
    </source>
</evidence>
<keyword evidence="8" id="KW-1185">Reference proteome</keyword>
<reference evidence="7" key="1">
    <citation type="submission" date="2022-09" db="EMBL/GenBank/DDBJ databases">
        <title>Tahibacter sp. nov., isolated from a fresh water.</title>
        <authorList>
            <person name="Baek J.H."/>
            <person name="Lee J.K."/>
            <person name="Kim J.M."/>
            <person name="Jeon C.O."/>
        </authorList>
    </citation>
    <scope>NUCLEOTIDE SEQUENCE</scope>
    <source>
        <strain evidence="7">W38</strain>
    </source>
</reference>
<dbReference type="RefSeq" id="WP_261695677.1">
    <property type="nucleotide sequence ID" value="NZ_CP104694.1"/>
</dbReference>
<dbReference type="InterPro" id="IPR014284">
    <property type="entry name" value="RNA_pol_sigma-70_dom"/>
</dbReference>
<dbReference type="Gene3D" id="1.10.10.10">
    <property type="entry name" value="Winged helix-like DNA-binding domain superfamily/Winged helix DNA-binding domain"/>
    <property type="match status" value="1"/>
</dbReference>
<name>A0ABY6BFB4_9GAMM</name>
<dbReference type="PANTHER" id="PTHR43133">
    <property type="entry name" value="RNA POLYMERASE ECF-TYPE SIGMA FACTO"/>
    <property type="match status" value="1"/>
</dbReference>
<dbReference type="Pfam" id="PF04542">
    <property type="entry name" value="Sigma70_r2"/>
    <property type="match status" value="1"/>
</dbReference>
<dbReference type="Proteomes" id="UP001064632">
    <property type="component" value="Chromosome"/>
</dbReference>
<dbReference type="InterPro" id="IPR013325">
    <property type="entry name" value="RNA_pol_sigma_r2"/>
</dbReference>
<dbReference type="NCBIfam" id="TIGR02937">
    <property type="entry name" value="sigma70-ECF"/>
    <property type="match status" value="1"/>
</dbReference>
<dbReference type="InterPro" id="IPR039425">
    <property type="entry name" value="RNA_pol_sigma-70-like"/>
</dbReference>
<evidence type="ECO:0000256" key="3">
    <source>
        <dbReference type="ARBA" id="ARBA00023082"/>
    </source>
</evidence>
<dbReference type="CDD" id="cd06171">
    <property type="entry name" value="Sigma70_r4"/>
    <property type="match status" value="1"/>
</dbReference>
<evidence type="ECO:0000259" key="5">
    <source>
        <dbReference type="Pfam" id="PF04542"/>
    </source>
</evidence>
<proteinExistence type="inferred from homology"/>
<protein>
    <submittedName>
        <fullName evidence="7">Sigma-70 family RNA polymerase sigma factor</fullName>
    </submittedName>
</protein>
<evidence type="ECO:0000313" key="7">
    <source>
        <dbReference type="EMBL" id="UXI68718.1"/>
    </source>
</evidence>
<feature type="domain" description="RNA polymerase sigma factor 70 region 4 type 2" evidence="6">
    <location>
        <begin position="140"/>
        <end position="189"/>
    </location>
</feature>
<dbReference type="Pfam" id="PF08281">
    <property type="entry name" value="Sigma70_r4_2"/>
    <property type="match status" value="1"/>
</dbReference>
<accession>A0ABY6BFB4</accession>
<evidence type="ECO:0000256" key="1">
    <source>
        <dbReference type="ARBA" id="ARBA00010641"/>
    </source>
</evidence>
<evidence type="ECO:0000313" key="8">
    <source>
        <dbReference type="Proteomes" id="UP001064632"/>
    </source>
</evidence>
<dbReference type="SUPFAM" id="SSF88946">
    <property type="entry name" value="Sigma2 domain of RNA polymerase sigma factors"/>
    <property type="match status" value="1"/>
</dbReference>
<evidence type="ECO:0000259" key="6">
    <source>
        <dbReference type="Pfam" id="PF08281"/>
    </source>
</evidence>
<feature type="domain" description="RNA polymerase sigma-70 region 2" evidence="5">
    <location>
        <begin position="34"/>
        <end position="101"/>
    </location>
</feature>
<organism evidence="7 8">
    <name type="scientific">Tahibacter amnicola</name>
    <dbReference type="NCBI Taxonomy" id="2976241"/>
    <lineage>
        <taxon>Bacteria</taxon>
        <taxon>Pseudomonadati</taxon>
        <taxon>Pseudomonadota</taxon>
        <taxon>Gammaproteobacteria</taxon>
        <taxon>Lysobacterales</taxon>
        <taxon>Rhodanobacteraceae</taxon>
        <taxon>Tahibacter</taxon>
    </lineage>
</organism>
<comment type="similarity">
    <text evidence="1">Belongs to the sigma-70 factor family. ECF subfamily.</text>
</comment>
<dbReference type="EMBL" id="CP104694">
    <property type="protein sequence ID" value="UXI68718.1"/>
    <property type="molecule type" value="Genomic_DNA"/>
</dbReference>
<dbReference type="PANTHER" id="PTHR43133:SF62">
    <property type="entry name" value="RNA POLYMERASE SIGMA FACTOR SIGZ"/>
    <property type="match status" value="1"/>
</dbReference>
<dbReference type="InterPro" id="IPR013324">
    <property type="entry name" value="RNA_pol_sigma_r3/r4-like"/>
</dbReference>
<dbReference type="InterPro" id="IPR013249">
    <property type="entry name" value="RNA_pol_sigma70_r4_t2"/>
</dbReference>
<sequence length="196" mass="21372">MAMSQRINTDHEAGVAEALLQRICARDEQALGELYDCSVDRVYAIAVRILGDADDAEEAVADVFAQVWERADRYDASRGGVLAWLTMLAHSRAVDRRRRRGDGAPLVRGEEADTVLALQPCQQAGPADLVDHLQQGSVLRTGMAALSPVQRELIGLAFLEDLSHPEIAARTGLPLGTVKSHIRRGLESLRRVLGVE</sequence>